<evidence type="ECO:0000313" key="2">
    <source>
        <dbReference type="Proteomes" id="UP000078542"/>
    </source>
</evidence>
<sequence length="49" mass="5717">MLIAKKHDDDLAEFFKYELAPYPLSMFNETTCSCFETDLPKSCVHKMVK</sequence>
<organism evidence="1 2">
    <name type="scientific">Cyphomyrmex costatus</name>
    <dbReference type="NCBI Taxonomy" id="456900"/>
    <lineage>
        <taxon>Eukaryota</taxon>
        <taxon>Metazoa</taxon>
        <taxon>Ecdysozoa</taxon>
        <taxon>Arthropoda</taxon>
        <taxon>Hexapoda</taxon>
        <taxon>Insecta</taxon>
        <taxon>Pterygota</taxon>
        <taxon>Neoptera</taxon>
        <taxon>Endopterygota</taxon>
        <taxon>Hymenoptera</taxon>
        <taxon>Apocrita</taxon>
        <taxon>Aculeata</taxon>
        <taxon>Formicoidea</taxon>
        <taxon>Formicidae</taxon>
        <taxon>Myrmicinae</taxon>
        <taxon>Cyphomyrmex</taxon>
    </lineage>
</organism>
<proteinExistence type="predicted"/>
<evidence type="ECO:0000313" key="1">
    <source>
        <dbReference type="EMBL" id="KYN05835.1"/>
    </source>
</evidence>
<accession>A0A151ILR9</accession>
<dbReference type="AlphaFoldDB" id="A0A151ILR9"/>
<keyword evidence="2" id="KW-1185">Reference proteome</keyword>
<dbReference type="EMBL" id="KQ977099">
    <property type="protein sequence ID" value="KYN05835.1"/>
    <property type="molecule type" value="Genomic_DNA"/>
</dbReference>
<gene>
    <name evidence="1" type="ORF">ALC62_03231</name>
</gene>
<reference evidence="1 2" key="1">
    <citation type="submission" date="2016-03" db="EMBL/GenBank/DDBJ databases">
        <title>Cyphomyrmex costatus WGS genome.</title>
        <authorList>
            <person name="Nygaard S."/>
            <person name="Hu H."/>
            <person name="Boomsma J."/>
            <person name="Zhang G."/>
        </authorList>
    </citation>
    <scope>NUCLEOTIDE SEQUENCE [LARGE SCALE GENOMIC DNA]</scope>
    <source>
        <strain evidence="1">MS0001</strain>
        <tissue evidence="1">Whole body</tissue>
    </source>
</reference>
<dbReference type="Proteomes" id="UP000078542">
    <property type="component" value="Unassembled WGS sequence"/>
</dbReference>
<name>A0A151ILR9_9HYME</name>
<protein>
    <submittedName>
        <fullName evidence="1">Uncharacterized protein</fullName>
    </submittedName>
</protein>